<dbReference type="SUPFAM" id="SSF55785">
    <property type="entry name" value="PYP-like sensor domain (PAS domain)"/>
    <property type="match status" value="1"/>
</dbReference>
<feature type="compositionally biased region" description="Pro residues" evidence="1">
    <location>
        <begin position="1"/>
        <end position="12"/>
    </location>
</feature>
<evidence type="ECO:0000313" key="4">
    <source>
        <dbReference type="Proteomes" id="UP000054350"/>
    </source>
</evidence>
<dbReference type="CDD" id="cd00130">
    <property type="entry name" value="PAS"/>
    <property type="match status" value="1"/>
</dbReference>
<dbReference type="SMART" id="SM00091">
    <property type="entry name" value="PAS"/>
    <property type="match status" value="1"/>
</dbReference>
<dbReference type="InterPro" id="IPR013655">
    <property type="entry name" value="PAS_fold_3"/>
</dbReference>
<evidence type="ECO:0000256" key="1">
    <source>
        <dbReference type="SAM" id="MobiDB-lite"/>
    </source>
</evidence>
<dbReference type="NCBIfam" id="TIGR00229">
    <property type="entry name" value="sensory_box"/>
    <property type="match status" value="1"/>
</dbReference>
<sequence length="343" mass="35277">MPRVSSPPPPPSGAASSLAPPPAAPAPPAPVAGAGDAVGGTAAAAGAHAQAAAKEPTVPDHMPNPLFGSFTKAKDWAQKLIDELSDFIFVLSPQGNIVYVSTSSRAMVGFHGDELVGHHISEFIHPDDACQLSVALQDALIHRTPYQLVPRFRRKNADYMILEVHGRVMTIAPPAAPSTVLLVNVGREYPGKLSPFLDSVLDLRAENDRLLRRKRQLDGVPEPPVVVRPAALAEAERAAADAIALDDPDEDDDASPPPQHEVAAAAAAARGWAPDGGSSGGPFGTTAAYWAAAPGAAGAPVSLAGAPPLAATVPAPGPDEAAAAAAKKRKRRAGQASDRSRVH</sequence>
<feature type="domain" description="PAS" evidence="2">
    <location>
        <begin position="73"/>
        <end position="143"/>
    </location>
</feature>
<dbReference type="PROSITE" id="PS50112">
    <property type="entry name" value="PAS"/>
    <property type="match status" value="1"/>
</dbReference>
<feature type="region of interest" description="Disordered" evidence="1">
    <location>
        <begin position="1"/>
        <end position="41"/>
    </location>
</feature>
<evidence type="ECO:0000259" key="2">
    <source>
        <dbReference type="PROSITE" id="PS50112"/>
    </source>
</evidence>
<dbReference type="Pfam" id="PF08447">
    <property type="entry name" value="PAS_3"/>
    <property type="match status" value="1"/>
</dbReference>
<reference evidence="3 4" key="1">
    <citation type="submission" date="2009-11" db="EMBL/GenBank/DDBJ databases">
        <title>Annotation of Allomyces macrogynus ATCC 38327.</title>
        <authorList>
            <consortium name="The Broad Institute Genome Sequencing Platform"/>
            <person name="Russ C."/>
            <person name="Cuomo C."/>
            <person name="Burger G."/>
            <person name="Gray M.W."/>
            <person name="Holland P.W.H."/>
            <person name="King N."/>
            <person name="Lang F.B.F."/>
            <person name="Roger A.J."/>
            <person name="Ruiz-Trillo I."/>
            <person name="Young S.K."/>
            <person name="Zeng Q."/>
            <person name="Gargeya S."/>
            <person name="Fitzgerald M."/>
            <person name="Haas B."/>
            <person name="Abouelleil A."/>
            <person name="Alvarado L."/>
            <person name="Arachchi H.M."/>
            <person name="Berlin A."/>
            <person name="Chapman S.B."/>
            <person name="Gearin G."/>
            <person name="Goldberg J."/>
            <person name="Griggs A."/>
            <person name="Gujja S."/>
            <person name="Hansen M."/>
            <person name="Heiman D."/>
            <person name="Howarth C."/>
            <person name="Larimer J."/>
            <person name="Lui A."/>
            <person name="MacDonald P.J.P."/>
            <person name="McCowen C."/>
            <person name="Montmayeur A."/>
            <person name="Murphy C."/>
            <person name="Neiman D."/>
            <person name="Pearson M."/>
            <person name="Priest M."/>
            <person name="Roberts A."/>
            <person name="Saif S."/>
            <person name="Shea T."/>
            <person name="Sisk P."/>
            <person name="Stolte C."/>
            <person name="Sykes S."/>
            <person name="Wortman J."/>
            <person name="Nusbaum C."/>
            <person name="Birren B."/>
        </authorList>
    </citation>
    <scope>NUCLEOTIDE SEQUENCE [LARGE SCALE GENOMIC DNA]</scope>
    <source>
        <strain evidence="3 4">ATCC 38327</strain>
    </source>
</reference>
<dbReference type="AlphaFoldDB" id="A0A0L0SPR5"/>
<feature type="region of interest" description="Disordered" evidence="1">
    <location>
        <begin position="246"/>
        <end position="286"/>
    </location>
</feature>
<dbReference type="Proteomes" id="UP000054350">
    <property type="component" value="Unassembled WGS sequence"/>
</dbReference>
<dbReference type="eggNOG" id="ENOG502R8SQ">
    <property type="taxonomic scope" value="Eukaryota"/>
</dbReference>
<dbReference type="InterPro" id="IPR035965">
    <property type="entry name" value="PAS-like_dom_sf"/>
</dbReference>
<dbReference type="PANTHER" id="PTHR23042">
    <property type="entry name" value="CIRCADIAN PROTEIN CLOCK/ARNT/BMAL/PAS"/>
    <property type="match status" value="1"/>
</dbReference>
<feature type="region of interest" description="Disordered" evidence="1">
    <location>
        <begin position="46"/>
        <end position="65"/>
    </location>
</feature>
<evidence type="ECO:0000313" key="3">
    <source>
        <dbReference type="EMBL" id="KNE64375.1"/>
    </source>
</evidence>
<protein>
    <submittedName>
        <fullName evidence="3">PAS domain S-box protein</fullName>
    </submittedName>
</protein>
<organism evidence="3 4">
    <name type="scientific">Allomyces macrogynus (strain ATCC 38327)</name>
    <name type="common">Allomyces javanicus var. macrogynus</name>
    <dbReference type="NCBI Taxonomy" id="578462"/>
    <lineage>
        <taxon>Eukaryota</taxon>
        <taxon>Fungi</taxon>
        <taxon>Fungi incertae sedis</taxon>
        <taxon>Blastocladiomycota</taxon>
        <taxon>Blastocladiomycetes</taxon>
        <taxon>Blastocladiales</taxon>
        <taxon>Blastocladiaceae</taxon>
        <taxon>Allomyces</taxon>
    </lineage>
</organism>
<dbReference type="Gene3D" id="3.30.450.20">
    <property type="entry name" value="PAS domain"/>
    <property type="match status" value="1"/>
</dbReference>
<dbReference type="EMBL" id="GG745344">
    <property type="protein sequence ID" value="KNE64375.1"/>
    <property type="molecule type" value="Genomic_DNA"/>
</dbReference>
<gene>
    <name evidence="3" type="ORF">AMAG_09401</name>
</gene>
<dbReference type="OrthoDB" id="2162994at2759"/>
<dbReference type="STRING" id="578462.A0A0L0SPR5"/>
<feature type="compositionally biased region" description="Low complexity" evidence="1">
    <location>
        <begin position="300"/>
        <end position="311"/>
    </location>
</feature>
<reference evidence="4" key="2">
    <citation type="submission" date="2009-11" db="EMBL/GenBank/DDBJ databases">
        <title>The Genome Sequence of Allomyces macrogynus strain ATCC 38327.</title>
        <authorList>
            <consortium name="The Broad Institute Genome Sequencing Platform"/>
            <person name="Russ C."/>
            <person name="Cuomo C."/>
            <person name="Shea T."/>
            <person name="Young S.K."/>
            <person name="Zeng Q."/>
            <person name="Koehrsen M."/>
            <person name="Haas B."/>
            <person name="Borodovsky M."/>
            <person name="Guigo R."/>
            <person name="Alvarado L."/>
            <person name="Berlin A."/>
            <person name="Borenstein D."/>
            <person name="Chen Z."/>
            <person name="Engels R."/>
            <person name="Freedman E."/>
            <person name="Gellesch M."/>
            <person name="Goldberg J."/>
            <person name="Griggs A."/>
            <person name="Gujja S."/>
            <person name="Heiman D."/>
            <person name="Hepburn T."/>
            <person name="Howarth C."/>
            <person name="Jen D."/>
            <person name="Larson L."/>
            <person name="Lewis B."/>
            <person name="Mehta T."/>
            <person name="Park D."/>
            <person name="Pearson M."/>
            <person name="Roberts A."/>
            <person name="Saif S."/>
            <person name="Shenoy N."/>
            <person name="Sisk P."/>
            <person name="Stolte C."/>
            <person name="Sykes S."/>
            <person name="Walk T."/>
            <person name="White J."/>
            <person name="Yandava C."/>
            <person name="Burger G."/>
            <person name="Gray M.W."/>
            <person name="Holland P.W.H."/>
            <person name="King N."/>
            <person name="Lang F.B.F."/>
            <person name="Roger A.J."/>
            <person name="Ruiz-Trillo I."/>
            <person name="Lander E."/>
            <person name="Nusbaum C."/>
        </authorList>
    </citation>
    <scope>NUCLEOTIDE SEQUENCE [LARGE SCALE GENOMIC DNA]</scope>
    <source>
        <strain evidence="4">ATCC 38327</strain>
    </source>
</reference>
<proteinExistence type="predicted"/>
<dbReference type="VEuPathDB" id="FungiDB:AMAG_09401"/>
<dbReference type="InterPro" id="IPR050933">
    <property type="entry name" value="Circadian_TF"/>
</dbReference>
<feature type="compositionally biased region" description="Pro residues" evidence="1">
    <location>
        <begin position="19"/>
        <end position="30"/>
    </location>
</feature>
<feature type="compositionally biased region" description="Low complexity" evidence="1">
    <location>
        <begin position="31"/>
        <end position="41"/>
    </location>
</feature>
<accession>A0A0L0SPR5</accession>
<dbReference type="InterPro" id="IPR000014">
    <property type="entry name" value="PAS"/>
</dbReference>
<keyword evidence="4" id="KW-1185">Reference proteome</keyword>
<feature type="region of interest" description="Disordered" evidence="1">
    <location>
        <begin position="300"/>
        <end position="343"/>
    </location>
</feature>
<name>A0A0L0SPR5_ALLM3</name>